<feature type="region of interest" description="Disordered" evidence="1">
    <location>
        <begin position="46"/>
        <end position="67"/>
    </location>
</feature>
<protein>
    <submittedName>
        <fullName evidence="2">Uncharacterized protein</fullName>
    </submittedName>
</protein>
<reference evidence="2 3" key="1">
    <citation type="submission" date="2019-06" db="EMBL/GenBank/DDBJ databases">
        <title>Genome Sequence of the Brown Rot Fungal Pathogen Monilinia fructicola.</title>
        <authorList>
            <person name="De Miccolis Angelini R.M."/>
            <person name="Landi L."/>
            <person name="Abate D."/>
            <person name="Pollastro S."/>
            <person name="Romanazzi G."/>
            <person name="Faretra F."/>
        </authorList>
    </citation>
    <scope>NUCLEOTIDE SEQUENCE [LARGE SCALE GENOMIC DNA]</scope>
    <source>
        <strain evidence="2 3">Mfrc123</strain>
    </source>
</reference>
<gene>
    <name evidence="2" type="ORF">EYC84_008321</name>
</gene>
<feature type="compositionally biased region" description="Polar residues" evidence="1">
    <location>
        <begin position="52"/>
        <end position="67"/>
    </location>
</feature>
<dbReference type="EMBL" id="VICG01000010">
    <property type="protein sequence ID" value="KAA8567871.1"/>
    <property type="molecule type" value="Genomic_DNA"/>
</dbReference>
<proteinExistence type="predicted"/>
<keyword evidence="3" id="KW-1185">Reference proteome</keyword>
<dbReference type="AlphaFoldDB" id="A0A5M9JEY3"/>
<evidence type="ECO:0000256" key="1">
    <source>
        <dbReference type="SAM" id="MobiDB-lite"/>
    </source>
</evidence>
<evidence type="ECO:0000313" key="3">
    <source>
        <dbReference type="Proteomes" id="UP000322873"/>
    </source>
</evidence>
<organism evidence="2 3">
    <name type="scientific">Monilinia fructicola</name>
    <name type="common">Brown rot fungus</name>
    <name type="synonym">Ciboria fructicola</name>
    <dbReference type="NCBI Taxonomy" id="38448"/>
    <lineage>
        <taxon>Eukaryota</taxon>
        <taxon>Fungi</taxon>
        <taxon>Dikarya</taxon>
        <taxon>Ascomycota</taxon>
        <taxon>Pezizomycotina</taxon>
        <taxon>Leotiomycetes</taxon>
        <taxon>Helotiales</taxon>
        <taxon>Sclerotiniaceae</taxon>
        <taxon>Monilinia</taxon>
    </lineage>
</organism>
<comment type="caution">
    <text evidence="2">The sequence shown here is derived from an EMBL/GenBank/DDBJ whole genome shotgun (WGS) entry which is preliminary data.</text>
</comment>
<feature type="compositionally biased region" description="Basic residues" evidence="1">
    <location>
        <begin position="10"/>
        <end position="21"/>
    </location>
</feature>
<accession>A0A5M9JEY3</accession>
<sequence>MTSIKSLPSTRHRRQNFHNRVSHNTPPPPMIPTPIISLHLAYTLAPSPSPPLSRTVSRTSCTHTTRT</sequence>
<dbReference type="Proteomes" id="UP000322873">
    <property type="component" value="Unassembled WGS sequence"/>
</dbReference>
<feature type="region of interest" description="Disordered" evidence="1">
    <location>
        <begin position="1"/>
        <end position="32"/>
    </location>
</feature>
<name>A0A5M9JEY3_MONFR</name>
<evidence type="ECO:0000313" key="2">
    <source>
        <dbReference type="EMBL" id="KAA8567871.1"/>
    </source>
</evidence>